<proteinExistence type="predicted"/>
<dbReference type="Proteomes" id="UP000298390">
    <property type="component" value="Unassembled WGS sequence"/>
</dbReference>
<comment type="caution">
    <text evidence="2">The sequence shown here is derived from an EMBL/GenBank/DDBJ whole genome shotgun (WGS) entry which is preliminary data.</text>
</comment>
<evidence type="ECO:0000313" key="3">
    <source>
        <dbReference type="Proteomes" id="UP000298390"/>
    </source>
</evidence>
<gene>
    <name evidence="2" type="ORF">EVJ58_g9019</name>
</gene>
<name>A0A4Y9XWN9_9APHY</name>
<feature type="region of interest" description="Disordered" evidence="1">
    <location>
        <begin position="1"/>
        <end position="27"/>
    </location>
</feature>
<evidence type="ECO:0000313" key="2">
    <source>
        <dbReference type="EMBL" id="TFY54158.1"/>
    </source>
</evidence>
<evidence type="ECO:0000256" key="1">
    <source>
        <dbReference type="SAM" id="MobiDB-lite"/>
    </source>
</evidence>
<sequence>MYGTMRSRKSGNGVATKEQAVGSSEVNKDSWAAEINGKINVFDKSLVEFFDTYVPCEAASRAARPWNDPATPFKTVPTTGRETEMYPHIIKGLESIVRKFKPARRPRFANGSKRALRFPYSAWEDEHNYTLPDILMSFPA</sequence>
<protein>
    <submittedName>
        <fullName evidence="2">Uncharacterized protein</fullName>
    </submittedName>
</protein>
<organism evidence="2 3">
    <name type="scientific">Rhodofomes roseus</name>
    <dbReference type="NCBI Taxonomy" id="34475"/>
    <lineage>
        <taxon>Eukaryota</taxon>
        <taxon>Fungi</taxon>
        <taxon>Dikarya</taxon>
        <taxon>Basidiomycota</taxon>
        <taxon>Agaricomycotina</taxon>
        <taxon>Agaricomycetes</taxon>
        <taxon>Polyporales</taxon>
        <taxon>Rhodofomes</taxon>
    </lineage>
</organism>
<reference evidence="2 3" key="1">
    <citation type="submission" date="2019-01" db="EMBL/GenBank/DDBJ databases">
        <title>Genome sequencing of the rare red list fungi Fomitopsis rosea.</title>
        <authorList>
            <person name="Buettner E."/>
            <person name="Kellner H."/>
        </authorList>
    </citation>
    <scope>NUCLEOTIDE SEQUENCE [LARGE SCALE GENOMIC DNA]</scope>
    <source>
        <strain evidence="2 3">DSM 105464</strain>
    </source>
</reference>
<feature type="non-terminal residue" evidence="2">
    <location>
        <position position="140"/>
    </location>
</feature>
<dbReference type="EMBL" id="SEKV01000731">
    <property type="protein sequence ID" value="TFY54158.1"/>
    <property type="molecule type" value="Genomic_DNA"/>
</dbReference>
<dbReference type="STRING" id="34475.A0A4Y9XWN9"/>
<accession>A0A4Y9XWN9</accession>
<dbReference type="AlphaFoldDB" id="A0A4Y9XWN9"/>